<feature type="domain" description="Putative endonuclease Z1" evidence="1">
    <location>
        <begin position="488"/>
        <end position="719"/>
    </location>
</feature>
<dbReference type="Pfam" id="PF10593">
    <property type="entry name" value="Z1"/>
    <property type="match status" value="1"/>
</dbReference>
<gene>
    <name evidence="2" type="ORF">BKH33_06330</name>
</gene>
<dbReference type="Proteomes" id="UP000187035">
    <property type="component" value="Unassembled WGS sequence"/>
</dbReference>
<dbReference type="RefSeq" id="WP_003784235.1">
    <property type="nucleotide sequence ID" value="NZ_CP066049.1"/>
</dbReference>
<organism evidence="2 3">
    <name type="scientific">Actinomyces naeslundii</name>
    <dbReference type="NCBI Taxonomy" id="1655"/>
    <lineage>
        <taxon>Bacteria</taxon>
        <taxon>Bacillati</taxon>
        <taxon>Actinomycetota</taxon>
        <taxon>Actinomycetes</taxon>
        <taxon>Actinomycetales</taxon>
        <taxon>Actinomycetaceae</taxon>
        <taxon>Actinomyces</taxon>
    </lineage>
</organism>
<name>A0A854D5V6_ACTNA</name>
<dbReference type="GeneID" id="64256067"/>
<evidence type="ECO:0000313" key="2">
    <source>
        <dbReference type="EMBL" id="OMG36779.1"/>
    </source>
</evidence>
<dbReference type="SUPFAM" id="SSF52540">
    <property type="entry name" value="P-loop containing nucleoside triphosphate hydrolases"/>
    <property type="match status" value="1"/>
</dbReference>
<proteinExistence type="predicted"/>
<dbReference type="InterPro" id="IPR018310">
    <property type="entry name" value="Put_endonuclease_Z1-dom"/>
</dbReference>
<sequence>MSIDKYDRALEQALTGMDEPMDLHNIVSAFLQVAGERIEREELAELILGADRNAPGRRTFHLRLSMWDAESDAAWTGGTAARTPERRAVVMKRLGVNDDVASRINEAFPVFIDRTMVIAASDREPWYDEERRRAHHFYWDGYRSLLEKRLPPEAVASIDSATTDIVGRLADPSRAEAYQSKGLVVGHVQSGKTANFTGVIAKAIDAGYRLIIVLTGTVEILRSQTQRRLDMELIGRENILGGISEEDEDLLKDVDYVSTDDVDWKAGRFVSYGPGFTETGVPAICRLTGAKDDYKLLKAGLDTLDPRAAHELSNPARPMWHVDNIHRTRVRIAVVKKNKTVLGKLVNDLRRIKAPLNEIPTLIIDDEADQASVNTVKPDSAGTRKKRTAINRLIAELMRRLSRAQYVGYTATPFANVFVSPEDAEDIFPRDFIVSLSAPEAYRGGRAYHDFEDLNDEEKNDPAVSNEKAFVRSLSGDDDTNPQRVEEELREALNAFVLTGAIKLWRATRRPALEGAFRHHTMLVHESVKQTEHAELGDRIRRLWQQAGYGSPVSNDALRKLFDKDFAIVSAARQWEGDLPLPESFEDVAPFIGEVLDLVMAGATDPVVIVNGDKDQQYNQVDFQRDRVWRILVGGTKLSRGFTLEGLTITYFKRRSTQGDALMQMGRWFGYRRGYPDLVRLYMARSVKGAGEAMYDLYEAFGAIMRDEEQFREQLAIFARVDEEGRPLIRPIDIPPLVFQHLPWLLPTSRNKMYNAKKMYNSKLSFGGIGGKLQDFPRQPERGSGETNAKHFALVRPWFERDLFGPIESFNYLDPRTKRMGKFDGRVAVVTAEEMFAVLKGFSWMEQFDFFPHLEMIRRAMLEGKLEDWAVLLPVLESVSEKTVEGIKLRVLKRTRRSRGGFSGSSFRQRDAIEAMAGNPDSSGGVSAEAYCTGKRGAMLLTFAADPKIGGERDPRKLPNRMESKDVATIFSFAIPHSAAPKGRIAFTVERPDRSDDPVVDAD</sequence>
<accession>A0A854D5V6</accession>
<dbReference type="InterPro" id="IPR027417">
    <property type="entry name" value="P-loop_NTPase"/>
</dbReference>
<dbReference type="EMBL" id="MSRR01000010">
    <property type="protein sequence ID" value="OMG36779.1"/>
    <property type="molecule type" value="Genomic_DNA"/>
</dbReference>
<evidence type="ECO:0000313" key="3">
    <source>
        <dbReference type="Proteomes" id="UP000187035"/>
    </source>
</evidence>
<protein>
    <recommendedName>
        <fullName evidence="1">Putative endonuclease Z1 domain-containing protein</fullName>
    </recommendedName>
</protein>
<evidence type="ECO:0000259" key="1">
    <source>
        <dbReference type="Pfam" id="PF10593"/>
    </source>
</evidence>
<comment type="caution">
    <text evidence="2">The sequence shown here is derived from an EMBL/GenBank/DDBJ whole genome shotgun (WGS) entry which is preliminary data.</text>
</comment>
<reference evidence="2 3" key="1">
    <citation type="submission" date="2016-12" db="EMBL/GenBank/DDBJ databases">
        <title>Genomic comparison of strains in the 'Actinomyces naeslundii' group.</title>
        <authorList>
            <person name="Mughal S.R."/>
            <person name="Do T."/>
            <person name="Gilbert S.C."/>
            <person name="Witherden E.A."/>
            <person name="Didelot X."/>
            <person name="Beighton D."/>
        </authorList>
    </citation>
    <scope>NUCLEOTIDE SEQUENCE [LARGE SCALE GENOMIC DNA]</scope>
    <source>
        <strain evidence="2 3">NCTC 10301</strain>
    </source>
</reference>
<dbReference type="AlphaFoldDB" id="A0A854D5V6"/>